<dbReference type="Proteomes" id="UP001215280">
    <property type="component" value="Unassembled WGS sequence"/>
</dbReference>
<dbReference type="EMBL" id="JARJLG010000225">
    <property type="protein sequence ID" value="KAJ7725861.1"/>
    <property type="molecule type" value="Genomic_DNA"/>
</dbReference>
<keyword evidence="2" id="KW-1133">Transmembrane helix</keyword>
<evidence type="ECO:0000313" key="4">
    <source>
        <dbReference type="Proteomes" id="UP001215280"/>
    </source>
</evidence>
<organism evidence="3 4">
    <name type="scientific">Mycena maculata</name>
    <dbReference type="NCBI Taxonomy" id="230809"/>
    <lineage>
        <taxon>Eukaryota</taxon>
        <taxon>Fungi</taxon>
        <taxon>Dikarya</taxon>
        <taxon>Basidiomycota</taxon>
        <taxon>Agaricomycotina</taxon>
        <taxon>Agaricomycetes</taxon>
        <taxon>Agaricomycetidae</taxon>
        <taxon>Agaricales</taxon>
        <taxon>Marasmiineae</taxon>
        <taxon>Mycenaceae</taxon>
        <taxon>Mycena</taxon>
    </lineage>
</organism>
<protein>
    <recommendedName>
        <fullName evidence="5">Transmembrane protein</fullName>
    </recommendedName>
</protein>
<keyword evidence="4" id="KW-1185">Reference proteome</keyword>
<dbReference type="AlphaFoldDB" id="A0AAD7MPY3"/>
<name>A0AAD7MPY3_9AGAR</name>
<sequence length="329" mass="34813">MQRRAISQITSISRPIPTFSATSATIVAPASVPPPTLATTQPPPVSTVIVTSTLAPTPVPVPATTTLPIIPTATAVYTTVTQVLTTTPNSSPGLPTGLTISTPGGTTSSNFFTTIETTSAQYTPTRSSSFSRSSSARASASSLQSSSPSSHKPSSNVVGKYVGYAIGAVFFLTLISSFISAYRKHRKFVKKRPRGSTFIGARLSDGQNSTRKMSMAQALMRSVSNRSFDAYALSDTPPTSPAPVYLGGNQHSHSDVLNRARGFSTSPIHTRPLPPTPSPKYTTHEEDPFFFPHVPPADPHEHSHSPFGVSSSGSSTQTSTDPRWPLGDR</sequence>
<keyword evidence="2" id="KW-0472">Membrane</keyword>
<reference evidence="3" key="1">
    <citation type="submission" date="2023-03" db="EMBL/GenBank/DDBJ databases">
        <title>Massive genome expansion in bonnet fungi (Mycena s.s.) driven by repeated elements and novel gene families across ecological guilds.</title>
        <authorList>
            <consortium name="Lawrence Berkeley National Laboratory"/>
            <person name="Harder C.B."/>
            <person name="Miyauchi S."/>
            <person name="Viragh M."/>
            <person name="Kuo A."/>
            <person name="Thoen E."/>
            <person name="Andreopoulos B."/>
            <person name="Lu D."/>
            <person name="Skrede I."/>
            <person name="Drula E."/>
            <person name="Henrissat B."/>
            <person name="Morin E."/>
            <person name="Kohler A."/>
            <person name="Barry K."/>
            <person name="LaButti K."/>
            <person name="Morin E."/>
            <person name="Salamov A."/>
            <person name="Lipzen A."/>
            <person name="Mereny Z."/>
            <person name="Hegedus B."/>
            <person name="Baldrian P."/>
            <person name="Stursova M."/>
            <person name="Weitz H."/>
            <person name="Taylor A."/>
            <person name="Grigoriev I.V."/>
            <person name="Nagy L.G."/>
            <person name="Martin F."/>
            <person name="Kauserud H."/>
        </authorList>
    </citation>
    <scope>NUCLEOTIDE SEQUENCE</scope>
    <source>
        <strain evidence="3">CBHHK188m</strain>
    </source>
</reference>
<keyword evidence="2" id="KW-0812">Transmembrane</keyword>
<feature type="region of interest" description="Disordered" evidence="1">
    <location>
        <begin position="263"/>
        <end position="329"/>
    </location>
</feature>
<gene>
    <name evidence="3" type="ORF">DFH07DRAFT_249708</name>
</gene>
<evidence type="ECO:0000313" key="3">
    <source>
        <dbReference type="EMBL" id="KAJ7725861.1"/>
    </source>
</evidence>
<feature type="compositionally biased region" description="Low complexity" evidence="1">
    <location>
        <begin position="305"/>
        <end position="320"/>
    </location>
</feature>
<evidence type="ECO:0000256" key="2">
    <source>
        <dbReference type="SAM" id="Phobius"/>
    </source>
</evidence>
<feature type="transmembrane region" description="Helical" evidence="2">
    <location>
        <begin position="161"/>
        <end position="182"/>
    </location>
</feature>
<evidence type="ECO:0008006" key="5">
    <source>
        <dbReference type="Google" id="ProtNLM"/>
    </source>
</evidence>
<evidence type="ECO:0000256" key="1">
    <source>
        <dbReference type="SAM" id="MobiDB-lite"/>
    </source>
</evidence>
<proteinExistence type="predicted"/>
<accession>A0AAD7MPY3</accession>
<comment type="caution">
    <text evidence="3">The sequence shown here is derived from an EMBL/GenBank/DDBJ whole genome shotgun (WGS) entry which is preliminary data.</text>
</comment>